<feature type="transmembrane region" description="Helical" evidence="1">
    <location>
        <begin position="6"/>
        <end position="27"/>
    </location>
</feature>
<dbReference type="EnsemblPlants" id="AET5Gv20741200.7">
    <property type="protein sequence ID" value="AET5Gv20741200.7"/>
    <property type="gene ID" value="AET5Gv20741200"/>
</dbReference>
<proteinExistence type="predicted"/>
<reference evidence="2" key="5">
    <citation type="journal article" date="2021" name="G3 (Bethesda)">
        <title>Aegilops tauschii genome assembly Aet v5.0 features greater sequence contiguity and improved annotation.</title>
        <authorList>
            <person name="Wang L."/>
            <person name="Zhu T."/>
            <person name="Rodriguez J.C."/>
            <person name="Deal K.R."/>
            <person name="Dubcovsky J."/>
            <person name="McGuire P.E."/>
            <person name="Lux T."/>
            <person name="Spannagl M."/>
            <person name="Mayer K.F.X."/>
            <person name="Baldrich P."/>
            <person name="Meyers B.C."/>
            <person name="Huo N."/>
            <person name="Gu Y.Q."/>
            <person name="Zhou H."/>
            <person name="Devos K.M."/>
            <person name="Bennetzen J.L."/>
            <person name="Unver T."/>
            <person name="Budak H."/>
            <person name="Gulick P.J."/>
            <person name="Galiba G."/>
            <person name="Kalapos B."/>
            <person name="Nelson D.R."/>
            <person name="Li P."/>
            <person name="You F.M."/>
            <person name="Luo M.C."/>
            <person name="Dvorak J."/>
        </authorList>
    </citation>
    <scope>NUCLEOTIDE SEQUENCE [LARGE SCALE GENOMIC DNA]</scope>
    <source>
        <strain evidence="2">cv. AL8/78</strain>
    </source>
</reference>
<name>A0A453LFD4_AEGTS</name>
<keyword evidence="1" id="KW-0472">Membrane</keyword>
<keyword evidence="1" id="KW-1133">Transmembrane helix</keyword>
<reference evidence="2" key="3">
    <citation type="journal article" date="2017" name="Nature">
        <title>Genome sequence of the progenitor of the wheat D genome Aegilops tauschii.</title>
        <authorList>
            <person name="Luo M.C."/>
            <person name="Gu Y.Q."/>
            <person name="Puiu D."/>
            <person name="Wang H."/>
            <person name="Twardziok S.O."/>
            <person name="Deal K.R."/>
            <person name="Huo N."/>
            <person name="Zhu T."/>
            <person name="Wang L."/>
            <person name="Wang Y."/>
            <person name="McGuire P.E."/>
            <person name="Liu S."/>
            <person name="Long H."/>
            <person name="Ramasamy R.K."/>
            <person name="Rodriguez J.C."/>
            <person name="Van S.L."/>
            <person name="Yuan L."/>
            <person name="Wang Z."/>
            <person name="Xia Z."/>
            <person name="Xiao L."/>
            <person name="Anderson O.D."/>
            <person name="Ouyang S."/>
            <person name="Liang Y."/>
            <person name="Zimin A.V."/>
            <person name="Pertea G."/>
            <person name="Qi P."/>
            <person name="Bennetzen J.L."/>
            <person name="Dai X."/>
            <person name="Dawson M.W."/>
            <person name="Muller H.G."/>
            <person name="Kugler K."/>
            <person name="Rivarola-Duarte L."/>
            <person name="Spannagl M."/>
            <person name="Mayer K.F.X."/>
            <person name="Lu F.H."/>
            <person name="Bevan M.W."/>
            <person name="Leroy P."/>
            <person name="Li P."/>
            <person name="You F.M."/>
            <person name="Sun Q."/>
            <person name="Liu Z."/>
            <person name="Lyons E."/>
            <person name="Wicker T."/>
            <person name="Salzberg S.L."/>
            <person name="Devos K.M."/>
            <person name="Dvorak J."/>
        </authorList>
    </citation>
    <scope>NUCLEOTIDE SEQUENCE [LARGE SCALE GENOMIC DNA]</scope>
    <source>
        <strain evidence="2">cv. AL8/78</strain>
    </source>
</reference>
<keyword evidence="3" id="KW-1185">Reference proteome</keyword>
<dbReference type="AlphaFoldDB" id="A0A453LFD4"/>
<feature type="transmembrane region" description="Helical" evidence="1">
    <location>
        <begin position="39"/>
        <end position="59"/>
    </location>
</feature>
<evidence type="ECO:0000313" key="3">
    <source>
        <dbReference type="Proteomes" id="UP000015105"/>
    </source>
</evidence>
<dbReference type="Proteomes" id="UP000015105">
    <property type="component" value="Chromosome 5D"/>
</dbReference>
<keyword evidence="1" id="KW-0812">Transmembrane</keyword>
<evidence type="ECO:0000313" key="2">
    <source>
        <dbReference type="EnsemblPlants" id="AET5Gv20741200.7"/>
    </source>
</evidence>
<accession>A0A453LFD4</accession>
<reference evidence="3" key="2">
    <citation type="journal article" date="2017" name="Nat. Plants">
        <title>The Aegilops tauschii genome reveals multiple impacts of transposons.</title>
        <authorList>
            <person name="Zhao G."/>
            <person name="Zou C."/>
            <person name="Li K."/>
            <person name="Wang K."/>
            <person name="Li T."/>
            <person name="Gao L."/>
            <person name="Zhang X."/>
            <person name="Wang H."/>
            <person name="Yang Z."/>
            <person name="Liu X."/>
            <person name="Jiang W."/>
            <person name="Mao L."/>
            <person name="Kong X."/>
            <person name="Jiao Y."/>
            <person name="Jia J."/>
        </authorList>
    </citation>
    <scope>NUCLEOTIDE SEQUENCE [LARGE SCALE GENOMIC DNA]</scope>
    <source>
        <strain evidence="3">cv. AL8/78</strain>
    </source>
</reference>
<sequence length="62" mass="7027">MANIVVRSNLANLFTLLHYYLLVCLPYTKCQPIYSLSNLSSCLFVTLHISVLFSVWNLSMSA</sequence>
<reference evidence="3" key="1">
    <citation type="journal article" date="2014" name="Science">
        <title>Ancient hybridizations among the ancestral genomes of bread wheat.</title>
        <authorList>
            <consortium name="International Wheat Genome Sequencing Consortium,"/>
            <person name="Marcussen T."/>
            <person name="Sandve S.R."/>
            <person name="Heier L."/>
            <person name="Spannagl M."/>
            <person name="Pfeifer M."/>
            <person name="Jakobsen K.S."/>
            <person name="Wulff B.B."/>
            <person name="Steuernagel B."/>
            <person name="Mayer K.F."/>
            <person name="Olsen O.A."/>
        </authorList>
    </citation>
    <scope>NUCLEOTIDE SEQUENCE [LARGE SCALE GENOMIC DNA]</scope>
    <source>
        <strain evidence="3">cv. AL8/78</strain>
    </source>
</reference>
<dbReference type="Gramene" id="AET5Gv20741200.7">
    <property type="protein sequence ID" value="AET5Gv20741200.7"/>
    <property type="gene ID" value="AET5Gv20741200"/>
</dbReference>
<organism evidence="2 3">
    <name type="scientific">Aegilops tauschii subsp. strangulata</name>
    <name type="common">Goatgrass</name>
    <dbReference type="NCBI Taxonomy" id="200361"/>
    <lineage>
        <taxon>Eukaryota</taxon>
        <taxon>Viridiplantae</taxon>
        <taxon>Streptophyta</taxon>
        <taxon>Embryophyta</taxon>
        <taxon>Tracheophyta</taxon>
        <taxon>Spermatophyta</taxon>
        <taxon>Magnoliopsida</taxon>
        <taxon>Liliopsida</taxon>
        <taxon>Poales</taxon>
        <taxon>Poaceae</taxon>
        <taxon>BOP clade</taxon>
        <taxon>Pooideae</taxon>
        <taxon>Triticodae</taxon>
        <taxon>Triticeae</taxon>
        <taxon>Triticinae</taxon>
        <taxon>Aegilops</taxon>
    </lineage>
</organism>
<evidence type="ECO:0000256" key="1">
    <source>
        <dbReference type="SAM" id="Phobius"/>
    </source>
</evidence>
<protein>
    <submittedName>
        <fullName evidence="2">Uncharacterized protein</fullName>
    </submittedName>
</protein>
<reference evidence="2" key="4">
    <citation type="submission" date="2019-03" db="UniProtKB">
        <authorList>
            <consortium name="EnsemblPlants"/>
        </authorList>
    </citation>
    <scope>IDENTIFICATION</scope>
</reference>